<reference evidence="8 9" key="1">
    <citation type="journal article" date="2019" name="Environ. Microbiol.">
        <title>Species interactions and distinct microbial communities in high Arctic permafrost affected cryosols are associated with the CH4 and CO2 gas fluxes.</title>
        <authorList>
            <person name="Altshuler I."/>
            <person name="Hamel J."/>
            <person name="Turney S."/>
            <person name="Magnuson E."/>
            <person name="Levesque R."/>
            <person name="Greer C."/>
            <person name="Whyte L.G."/>
        </authorList>
    </citation>
    <scope>NUCLEOTIDE SEQUENCE [LARGE SCALE GENOMIC DNA]</scope>
    <source>
        <strain evidence="8 9">S9.3A</strain>
    </source>
</reference>
<feature type="transmembrane region" description="Helical" evidence="6">
    <location>
        <begin position="125"/>
        <end position="145"/>
    </location>
</feature>
<dbReference type="Proteomes" id="UP000317722">
    <property type="component" value="Unassembled WGS sequence"/>
</dbReference>
<keyword evidence="2" id="KW-1003">Cell membrane</keyword>
<organism evidence="8 9">
    <name type="scientific">Pedococcus bigeumensis</name>
    <dbReference type="NCBI Taxonomy" id="433644"/>
    <lineage>
        <taxon>Bacteria</taxon>
        <taxon>Bacillati</taxon>
        <taxon>Actinomycetota</taxon>
        <taxon>Actinomycetes</taxon>
        <taxon>Micrococcales</taxon>
        <taxon>Intrasporangiaceae</taxon>
        <taxon>Pedococcus</taxon>
    </lineage>
</organism>
<dbReference type="Pfam" id="PF12823">
    <property type="entry name" value="DUF3817"/>
    <property type="match status" value="1"/>
</dbReference>
<dbReference type="OrthoDB" id="3396203at2"/>
<dbReference type="PANTHER" id="PTHR40077">
    <property type="entry name" value="MEMBRANE PROTEIN-RELATED"/>
    <property type="match status" value="1"/>
</dbReference>
<dbReference type="RefSeq" id="WP_140742485.1">
    <property type="nucleotide sequence ID" value="NZ_RCZM01000005.1"/>
</dbReference>
<comment type="caution">
    <text evidence="8">The sequence shown here is derived from an EMBL/GenBank/DDBJ whole genome shotgun (WGS) entry which is preliminary data.</text>
</comment>
<protein>
    <submittedName>
        <fullName evidence="8">DUF3817 domain-containing protein</fullName>
    </submittedName>
</protein>
<evidence type="ECO:0000259" key="7">
    <source>
        <dbReference type="Pfam" id="PF12823"/>
    </source>
</evidence>
<dbReference type="InterPro" id="IPR023845">
    <property type="entry name" value="DUF3817_TM"/>
</dbReference>
<dbReference type="PANTHER" id="PTHR40077:SF1">
    <property type="entry name" value="MEMBRANE PROTEIN"/>
    <property type="match status" value="1"/>
</dbReference>
<evidence type="ECO:0000313" key="8">
    <source>
        <dbReference type="EMBL" id="TPG15026.1"/>
    </source>
</evidence>
<gene>
    <name evidence="8" type="ORF">EAH86_15985</name>
</gene>
<dbReference type="EMBL" id="RCZM01000005">
    <property type="protein sequence ID" value="TPG15026.1"/>
    <property type="molecule type" value="Genomic_DNA"/>
</dbReference>
<feature type="transmembrane region" description="Helical" evidence="6">
    <location>
        <begin position="6"/>
        <end position="27"/>
    </location>
</feature>
<keyword evidence="5 6" id="KW-0472">Membrane</keyword>
<evidence type="ECO:0000313" key="9">
    <source>
        <dbReference type="Proteomes" id="UP000317722"/>
    </source>
</evidence>
<name>A0A502CT92_9MICO</name>
<dbReference type="GO" id="GO:0005886">
    <property type="term" value="C:plasma membrane"/>
    <property type="evidence" value="ECO:0007669"/>
    <property type="project" value="UniProtKB-SubCell"/>
</dbReference>
<keyword evidence="4 6" id="KW-1133">Transmembrane helix</keyword>
<dbReference type="NCBIfam" id="TIGR03954">
    <property type="entry name" value="integ_memb_HG"/>
    <property type="match status" value="1"/>
</dbReference>
<accession>A0A502CT92</accession>
<comment type="subcellular location">
    <subcellularLocation>
        <location evidence="1">Cell membrane</location>
        <topology evidence="1">Multi-pass membrane protein</topology>
    </subcellularLocation>
</comment>
<evidence type="ECO:0000256" key="1">
    <source>
        <dbReference type="ARBA" id="ARBA00004651"/>
    </source>
</evidence>
<evidence type="ECO:0000256" key="4">
    <source>
        <dbReference type="ARBA" id="ARBA00022989"/>
    </source>
</evidence>
<evidence type="ECO:0000256" key="3">
    <source>
        <dbReference type="ARBA" id="ARBA00022692"/>
    </source>
</evidence>
<feature type="transmembrane region" description="Helical" evidence="6">
    <location>
        <begin position="65"/>
        <end position="86"/>
    </location>
</feature>
<keyword evidence="9" id="KW-1185">Reference proteome</keyword>
<keyword evidence="3 6" id="KW-0812">Transmembrane</keyword>
<evidence type="ECO:0000256" key="2">
    <source>
        <dbReference type="ARBA" id="ARBA00022475"/>
    </source>
</evidence>
<feature type="transmembrane region" description="Helical" evidence="6">
    <location>
        <begin position="39"/>
        <end position="59"/>
    </location>
</feature>
<sequence length="153" mass="16602">MSPLTLFRRLAFAEAVTWALLLIGMFLKYVTQTTELGVRIFGMTHGVVFIAYCLTAVFVSVNQQWSFRTVAVALVSAVPPFMTVWFDRRAERRGQLAGHWRLAPGRESASSPAERIQAWMLARPLAALGAAAVAVAALTMIALLVGPPVGAQS</sequence>
<dbReference type="AlphaFoldDB" id="A0A502CT92"/>
<evidence type="ECO:0000256" key="6">
    <source>
        <dbReference type="SAM" id="Phobius"/>
    </source>
</evidence>
<feature type="domain" description="DUF3817" evidence="7">
    <location>
        <begin position="4"/>
        <end position="92"/>
    </location>
</feature>
<evidence type="ECO:0000256" key="5">
    <source>
        <dbReference type="ARBA" id="ARBA00023136"/>
    </source>
</evidence>
<proteinExistence type="predicted"/>